<sequence length="67" mass="7418">MGLAQILATHIRVTFSTFIAGKSVKVLIAKQEITHAMVSKTFERTKDVPRMAGHIVPKMNSPVKISR</sequence>
<keyword evidence="2" id="KW-1185">Reference proteome</keyword>
<dbReference type="AlphaFoldDB" id="A0A9P8QRH6"/>
<gene>
    <name evidence="1" type="ORF">Trco_004221</name>
</gene>
<protein>
    <submittedName>
        <fullName evidence="1">Uncharacterized protein</fullName>
    </submittedName>
</protein>
<proteinExistence type="predicted"/>
<reference evidence="1" key="1">
    <citation type="submission" date="2021-08" db="EMBL/GenBank/DDBJ databases">
        <title>Chromosome-Level Trichoderma cornu-damae using Hi-C Data.</title>
        <authorList>
            <person name="Kim C.S."/>
        </authorList>
    </citation>
    <scope>NUCLEOTIDE SEQUENCE</scope>
    <source>
        <strain evidence="1">KA19-0412C</strain>
    </source>
</reference>
<dbReference type="Proteomes" id="UP000827724">
    <property type="component" value="Unassembled WGS sequence"/>
</dbReference>
<comment type="caution">
    <text evidence="1">The sequence shown here is derived from an EMBL/GenBank/DDBJ whole genome shotgun (WGS) entry which is preliminary data.</text>
</comment>
<organism evidence="1 2">
    <name type="scientific">Trichoderma cornu-damae</name>
    <dbReference type="NCBI Taxonomy" id="654480"/>
    <lineage>
        <taxon>Eukaryota</taxon>
        <taxon>Fungi</taxon>
        <taxon>Dikarya</taxon>
        <taxon>Ascomycota</taxon>
        <taxon>Pezizomycotina</taxon>
        <taxon>Sordariomycetes</taxon>
        <taxon>Hypocreomycetidae</taxon>
        <taxon>Hypocreales</taxon>
        <taxon>Hypocreaceae</taxon>
        <taxon>Trichoderma</taxon>
    </lineage>
</organism>
<name>A0A9P8QRH6_9HYPO</name>
<evidence type="ECO:0000313" key="2">
    <source>
        <dbReference type="Proteomes" id="UP000827724"/>
    </source>
</evidence>
<dbReference type="EMBL" id="JAIWOZ010000003">
    <property type="protein sequence ID" value="KAH6607908.1"/>
    <property type="molecule type" value="Genomic_DNA"/>
</dbReference>
<evidence type="ECO:0000313" key="1">
    <source>
        <dbReference type="EMBL" id="KAH6607908.1"/>
    </source>
</evidence>
<accession>A0A9P8QRH6</accession>